<dbReference type="EMBL" id="JACHXR010000004">
    <property type="protein sequence ID" value="MBB3231070.1"/>
    <property type="molecule type" value="Genomic_DNA"/>
</dbReference>
<dbReference type="RefSeq" id="WP_183383558.1">
    <property type="nucleotide sequence ID" value="NZ_JACHXR010000004.1"/>
</dbReference>
<comment type="caution">
    <text evidence="1">The sequence shown here is derived from an EMBL/GenBank/DDBJ whole genome shotgun (WGS) entry which is preliminary data.</text>
</comment>
<dbReference type="AlphaFoldDB" id="A0A7W5HJP2"/>
<reference evidence="1 2" key="1">
    <citation type="submission" date="2020-08" db="EMBL/GenBank/DDBJ databases">
        <title>Genomic Encyclopedia of Type Strains, Phase III (KMG-III): the genomes of soil and plant-associated and newly described type strains.</title>
        <authorList>
            <person name="Whitman W."/>
        </authorList>
    </citation>
    <scope>NUCLEOTIDE SEQUENCE [LARGE SCALE GENOMIC DNA]</scope>
    <source>
        <strain evidence="1 2">CECT 7744</strain>
    </source>
</reference>
<protein>
    <submittedName>
        <fullName evidence="1">Uncharacterized protein</fullName>
    </submittedName>
</protein>
<sequence>MSTAIKPGWFNASLLAEIHGKDAAKFMKLPEVRAFLALGSGYTDTGFEDIADRRGGDIILRTGIMYVPFVNYLEYGDARELLEWLADGLEEACSDASMENDTGIFSATSIIEEYRKLVAELKRKGSTSSSL</sequence>
<proteinExistence type="predicted"/>
<evidence type="ECO:0000313" key="1">
    <source>
        <dbReference type="EMBL" id="MBB3231070.1"/>
    </source>
</evidence>
<dbReference type="Proteomes" id="UP000518892">
    <property type="component" value="Unassembled WGS sequence"/>
</dbReference>
<gene>
    <name evidence="1" type="ORF">FHR97_001922</name>
</gene>
<accession>A0A7W5HJP2</accession>
<evidence type="ECO:0000313" key="2">
    <source>
        <dbReference type="Proteomes" id="UP000518892"/>
    </source>
</evidence>
<keyword evidence="2" id="KW-1185">Reference proteome</keyword>
<organism evidence="1 2">
    <name type="scientific">Halomonas stenophila</name>
    <dbReference type="NCBI Taxonomy" id="795312"/>
    <lineage>
        <taxon>Bacteria</taxon>
        <taxon>Pseudomonadati</taxon>
        <taxon>Pseudomonadota</taxon>
        <taxon>Gammaproteobacteria</taxon>
        <taxon>Oceanospirillales</taxon>
        <taxon>Halomonadaceae</taxon>
        <taxon>Halomonas</taxon>
    </lineage>
</organism>
<name>A0A7W5HJP2_9GAMM</name>